<proteinExistence type="predicted"/>
<dbReference type="InterPro" id="IPR001466">
    <property type="entry name" value="Beta-lactam-related"/>
</dbReference>
<keyword evidence="2" id="KW-0378">Hydrolase</keyword>
<keyword evidence="3" id="KW-1185">Reference proteome</keyword>
<accession>A0ABW5N1N1</accession>
<gene>
    <name evidence="2" type="ORF">ACFSQJ_14295</name>
</gene>
<organism evidence="2 3">
    <name type="scientific">Croceitalea marina</name>
    <dbReference type="NCBI Taxonomy" id="1775166"/>
    <lineage>
        <taxon>Bacteria</taxon>
        <taxon>Pseudomonadati</taxon>
        <taxon>Bacteroidota</taxon>
        <taxon>Flavobacteriia</taxon>
        <taxon>Flavobacteriales</taxon>
        <taxon>Flavobacteriaceae</taxon>
        <taxon>Croceitalea</taxon>
    </lineage>
</organism>
<sequence>MKKLLFLIPLIIGCSSQKEESQYEKLLDYEGNYQYVGETTLDIVASELDTTLYAVIDKAKYPLKHVALDSFVNIQNSPVVFQRDKNKKIISYKADGQIFELHKRDFKKMEMVPRKELLHNPEGYIYKKPEQKHDGLQTGNLENEFGRPEFIINMVKETIKGNFPDVHSILIYKSNRLVLEEYFYGYDENTPHQLRSATKPFIGGILGIAIDKGFIQSEKEKLLPYFDSSYSEISNIDDRKKKLTIENFLTYRHGMDCENNNLESKGNELKMMESEDWVKYTLDLPMVAEPGTSSSYCTGCALTVGSLVEKATGENIEDFAKANLFNPLGISNYQWIFEPNKASMTNYSQLSLTPRDLVKLAKMYKDGGKWNEQQILSESWINKTFDMEEGDYGYLWEHKYFMIGGQRYNSYLASGNGGQKINIWPELDMITVFTGGNYNSYALYGKSTPPNEMIPNYILKAIE</sequence>
<dbReference type="PANTHER" id="PTHR43283:SF7">
    <property type="entry name" value="BETA-LACTAMASE-RELATED DOMAIN-CONTAINING PROTEIN"/>
    <property type="match status" value="1"/>
</dbReference>
<feature type="domain" description="Beta-lactamase-related" evidence="1">
    <location>
        <begin position="168"/>
        <end position="398"/>
    </location>
</feature>
<dbReference type="PANTHER" id="PTHR43283">
    <property type="entry name" value="BETA-LACTAMASE-RELATED"/>
    <property type="match status" value="1"/>
</dbReference>
<dbReference type="Pfam" id="PF00144">
    <property type="entry name" value="Beta-lactamase"/>
    <property type="match status" value="1"/>
</dbReference>
<dbReference type="Gene3D" id="3.40.710.10">
    <property type="entry name" value="DD-peptidase/beta-lactamase superfamily"/>
    <property type="match status" value="1"/>
</dbReference>
<dbReference type="EC" id="3.-.-.-" evidence="2"/>
<dbReference type="Proteomes" id="UP001597526">
    <property type="component" value="Unassembled WGS sequence"/>
</dbReference>
<dbReference type="InterPro" id="IPR012338">
    <property type="entry name" value="Beta-lactam/transpept-like"/>
</dbReference>
<name>A0ABW5N1N1_9FLAO</name>
<dbReference type="EMBL" id="JBHULB010000051">
    <property type="protein sequence ID" value="MFD2588113.1"/>
    <property type="molecule type" value="Genomic_DNA"/>
</dbReference>
<dbReference type="RefSeq" id="WP_377767654.1">
    <property type="nucleotide sequence ID" value="NZ_JBHULB010000051.1"/>
</dbReference>
<comment type="caution">
    <text evidence="2">The sequence shown here is derived from an EMBL/GenBank/DDBJ whole genome shotgun (WGS) entry which is preliminary data.</text>
</comment>
<dbReference type="InterPro" id="IPR050789">
    <property type="entry name" value="Diverse_Enzym_Activities"/>
</dbReference>
<evidence type="ECO:0000313" key="3">
    <source>
        <dbReference type="Proteomes" id="UP001597526"/>
    </source>
</evidence>
<reference evidence="3" key="1">
    <citation type="journal article" date="2019" name="Int. J. Syst. Evol. Microbiol.">
        <title>The Global Catalogue of Microorganisms (GCM) 10K type strain sequencing project: providing services to taxonomists for standard genome sequencing and annotation.</title>
        <authorList>
            <consortium name="The Broad Institute Genomics Platform"/>
            <consortium name="The Broad Institute Genome Sequencing Center for Infectious Disease"/>
            <person name="Wu L."/>
            <person name="Ma J."/>
        </authorList>
    </citation>
    <scope>NUCLEOTIDE SEQUENCE [LARGE SCALE GENOMIC DNA]</scope>
    <source>
        <strain evidence="3">KCTC 52368</strain>
    </source>
</reference>
<evidence type="ECO:0000313" key="2">
    <source>
        <dbReference type="EMBL" id="MFD2588113.1"/>
    </source>
</evidence>
<protein>
    <submittedName>
        <fullName evidence="2">Serine hydrolase domain-containing protein</fullName>
        <ecNumber evidence="2">3.-.-.-</ecNumber>
    </submittedName>
</protein>
<evidence type="ECO:0000259" key="1">
    <source>
        <dbReference type="Pfam" id="PF00144"/>
    </source>
</evidence>
<dbReference type="SUPFAM" id="SSF56601">
    <property type="entry name" value="beta-lactamase/transpeptidase-like"/>
    <property type="match status" value="1"/>
</dbReference>
<dbReference type="GO" id="GO:0016787">
    <property type="term" value="F:hydrolase activity"/>
    <property type="evidence" value="ECO:0007669"/>
    <property type="project" value="UniProtKB-KW"/>
</dbReference>